<feature type="chain" id="PRO_5014597028" description="Lipoprotein" evidence="1">
    <location>
        <begin position="18"/>
        <end position="293"/>
    </location>
</feature>
<sequence length="293" mass="33240">MKKLLAIFGAITLTATASTTVVSCGVQLDPQQGNWTPSDTRYGWDYNAELTFADLVSYLRYTAKLGVDIKPSDPNNEAIGIQRNLIAEAKLNNIMTLFKLLSYNLDAMIETLKPKEGQPVLINNRAVLSLDLSADDNNKKLMENLFLGIDNKSNFANKLNQAFSETLGSEQHPWTPWKTFNDFNQEPGMYLILQANGILDRNNELVSEGISSSLSKIRELRIYLIEPETLNQTTEQIANGIWDIFRGFDKFVNLGWTINKKVKVETEKQTEEEKFEYPGLMVSFNIGIQSWRR</sequence>
<accession>A0A2K9BVQ6</accession>
<evidence type="ECO:0000256" key="1">
    <source>
        <dbReference type="SAM" id="SignalP"/>
    </source>
</evidence>
<keyword evidence="3" id="KW-1185">Reference proteome</keyword>
<dbReference type="InterPro" id="IPR054816">
    <property type="entry name" value="Lipoprotein_mollicutes-type_CS"/>
</dbReference>
<dbReference type="NCBIfam" id="NF038029">
    <property type="entry name" value="LP_plasma"/>
    <property type="match status" value="1"/>
</dbReference>
<dbReference type="RefSeq" id="WP_027048189.1">
    <property type="nucleotide sequence ID" value="NZ_CP025257.1"/>
</dbReference>
<gene>
    <name evidence="2" type="ORF">CXP39_03315</name>
</gene>
<organism evidence="2 3">
    <name type="scientific">Mesoplasma syrphidae</name>
    <dbReference type="NCBI Taxonomy" id="225999"/>
    <lineage>
        <taxon>Bacteria</taxon>
        <taxon>Bacillati</taxon>
        <taxon>Mycoplasmatota</taxon>
        <taxon>Mollicutes</taxon>
        <taxon>Entomoplasmatales</taxon>
        <taxon>Entomoplasmataceae</taxon>
        <taxon>Mesoplasma</taxon>
    </lineage>
</organism>
<feature type="signal peptide" evidence="1">
    <location>
        <begin position="1"/>
        <end position="17"/>
    </location>
</feature>
<dbReference type="Proteomes" id="UP000233419">
    <property type="component" value="Chromosome"/>
</dbReference>
<dbReference type="EMBL" id="CP025257">
    <property type="protein sequence ID" value="AUF83800.1"/>
    <property type="molecule type" value="Genomic_DNA"/>
</dbReference>
<reference evidence="2 3" key="1">
    <citation type="submission" date="2017-12" db="EMBL/GenBank/DDBJ databases">
        <title>Mesoplasma syrphidae YJS, Complete Genome.</title>
        <authorList>
            <person name="Knight T.F."/>
            <person name="Citino T."/>
            <person name="Rubinstein R."/>
            <person name="Neuschaefer Z."/>
        </authorList>
    </citation>
    <scope>NUCLEOTIDE SEQUENCE [LARGE SCALE GENOMIC DNA]</scope>
    <source>
        <strain evidence="2 3">YJS</strain>
    </source>
</reference>
<evidence type="ECO:0000313" key="2">
    <source>
        <dbReference type="EMBL" id="AUF83800.1"/>
    </source>
</evidence>
<dbReference type="AlphaFoldDB" id="A0A2K9BVQ6"/>
<protein>
    <recommendedName>
        <fullName evidence="4">Lipoprotein</fullName>
    </recommendedName>
</protein>
<proteinExistence type="predicted"/>
<dbReference type="PROSITE" id="PS51257">
    <property type="entry name" value="PROKAR_LIPOPROTEIN"/>
    <property type="match status" value="1"/>
</dbReference>
<dbReference type="KEGG" id="msyr:CXP39_03315"/>
<name>A0A2K9BVQ6_9MOLU</name>
<keyword evidence="1" id="KW-0732">Signal</keyword>
<evidence type="ECO:0000313" key="3">
    <source>
        <dbReference type="Proteomes" id="UP000233419"/>
    </source>
</evidence>
<evidence type="ECO:0008006" key="4">
    <source>
        <dbReference type="Google" id="ProtNLM"/>
    </source>
</evidence>